<feature type="transmembrane region" description="Helical" evidence="6">
    <location>
        <begin position="88"/>
        <end position="109"/>
    </location>
</feature>
<dbReference type="GO" id="GO:0005886">
    <property type="term" value="C:plasma membrane"/>
    <property type="evidence" value="ECO:0007669"/>
    <property type="project" value="TreeGrafter"/>
</dbReference>
<evidence type="ECO:0000313" key="7">
    <source>
        <dbReference type="EMBL" id="MCC0178105.1"/>
    </source>
</evidence>
<feature type="transmembrane region" description="Helical" evidence="6">
    <location>
        <begin position="55"/>
        <end position="76"/>
    </location>
</feature>
<organism evidence="7 8">
    <name type="scientific">Waterburya agarophytonicola KI4</name>
    <dbReference type="NCBI Taxonomy" id="2874699"/>
    <lineage>
        <taxon>Bacteria</taxon>
        <taxon>Bacillati</taxon>
        <taxon>Cyanobacteriota</taxon>
        <taxon>Cyanophyceae</taxon>
        <taxon>Pleurocapsales</taxon>
        <taxon>Hyellaceae</taxon>
        <taxon>Waterburya</taxon>
        <taxon>Waterburya agarophytonicola</taxon>
    </lineage>
</organism>
<sequence length="229" mass="25223">MVSVAQARPSDRQEFIKKTYTHLAGAVAAFILVEFILFQTGIAEGITNFIYQNRFGWLMILGGFSLLGWMSRSLIAKADDVNTQYAGLGMYVVGEALIFAPILYIAAYYANDPNLIPMAAILTGMMFAGITAIAFTTKQDFSFLGNFLRIGSFIALGLIICSVLFGFTLGLIFSAVMIVFATAAILYTTSNIIHKYQTHQYVAASLELFASVALLFYYILMTLLRSSRN</sequence>
<accession>A0A964FFR9</accession>
<reference evidence="7" key="1">
    <citation type="journal article" date="2021" name="Antonie Van Leeuwenhoek">
        <title>Draft genome and description of Waterburya agarophytonicola gen. nov. sp. nov. (Pleurocapsales, Cyanobacteria): a seaweed symbiont.</title>
        <authorList>
            <person name="Bonthond G."/>
            <person name="Shalygin S."/>
            <person name="Bayer T."/>
            <person name="Weinberger F."/>
        </authorList>
    </citation>
    <scope>NUCLEOTIDE SEQUENCE</scope>
    <source>
        <strain evidence="7">KI4</strain>
    </source>
</reference>
<dbReference type="RefSeq" id="WP_229641171.1">
    <property type="nucleotide sequence ID" value="NZ_JADWDC010000035.1"/>
</dbReference>
<dbReference type="Proteomes" id="UP000729733">
    <property type="component" value="Unassembled WGS sequence"/>
</dbReference>
<dbReference type="EMBL" id="JADWDC010000035">
    <property type="protein sequence ID" value="MCC0178105.1"/>
    <property type="molecule type" value="Genomic_DNA"/>
</dbReference>
<dbReference type="AlphaFoldDB" id="A0A964FFR9"/>
<dbReference type="Pfam" id="PF01027">
    <property type="entry name" value="Bax1-I"/>
    <property type="match status" value="1"/>
</dbReference>
<keyword evidence="4 6" id="KW-1133">Transmembrane helix</keyword>
<dbReference type="InterPro" id="IPR006214">
    <property type="entry name" value="Bax_inhibitor_1-related"/>
</dbReference>
<name>A0A964FFR9_9CYAN</name>
<keyword evidence="3 6" id="KW-0812">Transmembrane</keyword>
<evidence type="ECO:0000313" key="8">
    <source>
        <dbReference type="Proteomes" id="UP000729733"/>
    </source>
</evidence>
<feature type="transmembrane region" description="Helical" evidence="6">
    <location>
        <begin position="20"/>
        <end position="43"/>
    </location>
</feature>
<comment type="subcellular location">
    <subcellularLocation>
        <location evidence="1">Membrane</location>
        <topology evidence="1">Multi-pass membrane protein</topology>
    </subcellularLocation>
</comment>
<keyword evidence="8" id="KW-1185">Reference proteome</keyword>
<feature type="transmembrane region" description="Helical" evidence="6">
    <location>
        <begin position="147"/>
        <end position="165"/>
    </location>
</feature>
<dbReference type="PANTHER" id="PTHR23291">
    <property type="entry name" value="BAX INHIBITOR-RELATED"/>
    <property type="match status" value="1"/>
</dbReference>
<evidence type="ECO:0000256" key="3">
    <source>
        <dbReference type="ARBA" id="ARBA00022692"/>
    </source>
</evidence>
<evidence type="ECO:0000256" key="2">
    <source>
        <dbReference type="ARBA" id="ARBA00010350"/>
    </source>
</evidence>
<keyword evidence="5 6" id="KW-0472">Membrane</keyword>
<evidence type="ECO:0000256" key="4">
    <source>
        <dbReference type="ARBA" id="ARBA00022989"/>
    </source>
</evidence>
<protein>
    <submittedName>
        <fullName evidence="7">US12 family protein</fullName>
    </submittedName>
</protein>
<feature type="transmembrane region" description="Helical" evidence="6">
    <location>
        <begin position="115"/>
        <end position="135"/>
    </location>
</feature>
<gene>
    <name evidence="7" type="ORF">I4641_14060</name>
</gene>
<evidence type="ECO:0000256" key="1">
    <source>
        <dbReference type="ARBA" id="ARBA00004141"/>
    </source>
</evidence>
<comment type="similarity">
    <text evidence="2 6">Belongs to the BI1 family.</text>
</comment>
<evidence type="ECO:0000256" key="6">
    <source>
        <dbReference type="RuleBase" id="RU004379"/>
    </source>
</evidence>
<feature type="transmembrane region" description="Helical" evidence="6">
    <location>
        <begin position="201"/>
        <end position="220"/>
    </location>
</feature>
<feature type="transmembrane region" description="Helical" evidence="6">
    <location>
        <begin position="171"/>
        <end position="189"/>
    </location>
</feature>
<evidence type="ECO:0000256" key="5">
    <source>
        <dbReference type="ARBA" id="ARBA00023136"/>
    </source>
</evidence>
<comment type="caution">
    <text evidence="7">The sequence shown here is derived from an EMBL/GenBank/DDBJ whole genome shotgun (WGS) entry which is preliminary data.</text>
</comment>
<proteinExistence type="inferred from homology"/>
<dbReference type="PANTHER" id="PTHR23291:SF50">
    <property type="entry name" value="PROTEIN LIFEGUARD 4"/>
    <property type="match status" value="1"/>
</dbReference>